<feature type="coiled-coil region" evidence="13">
    <location>
        <begin position="388"/>
        <end position="419"/>
    </location>
</feature>
<evidence type="ECO:0000256" key="2">
    <source>
        <dbReference type="ARBA" id="ARBA00022448"/>
    </source>
</evidence>
<evidence type="ECO:0000256" key="15">
    <source>
        <dbReference type="SAM" id="Phobius"/>
    </source>
</evidence>
<evidence type="ECO:0000259" key="17">
    <source>
        <dbReference type="Pfam" id="PF00989"/>
    </source>
</evidence>
<evidence type="ECO:0000256" key="13">
    <source>
        <dbReference type="SAM" id="Coils"/>
    </source>
</evidence>
<keyword evidence="4" id="KW-0107">Calcium channel</keyword>
<keyword evidence="5 15" id="KW-0812">Transmembrane</keyword>
<dbReference type="InterPro" id="IPR005821">
    <property type="entry name" value="Ion_trans_dom"/>
</dbReference>
<evidence type="ECO:0000256" key="8">
    <source>
        <dbReference type="ARBA" id="ARBA00022989"/>
    </source>
</evidence>
<evidence type="ECO:0000256" key="3">
    <source>
        <dbReference type="ARBA" id="ARBA00022568"/>
    </source>
</evidence>
<keyword evidence="11" id="KW-0325">Glycoprotein</keyword>
<keyword evidence="7" id="KW-0851">Voltage-gated channel</keyword>
<dbReference type="EMBL" id="HBIB01009986">
    <property type="protein sequence ID" value="CAE0244174.1"/>
    <property type="molecule type" value="Transcribed_RNA"/>
</dbReference>
<dbReference type="PANTHER" id="PTHR45628:SF7">
    <property type="entry name" value="VOLTAGE-DEPENDENT CALCIUM CHANNEL TYPE A SUBUNIT ALPHA-1"/>
    <property type="match status" value="1"/>
</dbReference>
<feature type="transmembrane region" description="Helical" evidence="15">
    <location>
        <begin position="361"/>
        <end position="384"/>
    </location>
</feature>
<feature type="transmembrane region" description="Helical" evidence="15">
    <location>
        <begin position="243"/>
        <end position="265"/>
    </location>
</feature>
<dbReference type="Gene3D" id="3.30.450.20">
    <property type="entry name" value="PAS domain"/>
    <property type="match status" value="1"/>
</dbReference>
<dbReference type="InterPro" id="IPR013767">
    <property type="entry name" value="PAS_fold"/>
</dbReference>
<dbReference type="GO" id="GO:0005891">
    <property type="term" value="C:voltage-gated calcium channel complex"/>
    <property type="evidence" value="ECO:0007669"/>
    <property type="project" value="TreeGrafter"/>
</dbReference>
<keyword evidence="9" id="KW-0406">Ion transport</keyword>
<keyword evidence="12" id="KW-0407">Ion channel</keyword>
<evidence type="ECO:0000256" key="11">
    <source>
        <dbReference type="ARBA" id="ARBA00023180"/>
    </source>
</evidence>
<evidence type="ECO:0000313" key="18">
    <source>
        <dbReference type="EMBL" id="CAE0244174.1"/>
    </source>
</evidence>
<keyword evidence="10 15" id="KW-0472">Membrane</keyword>
<dbReference type="Pfam" id="PF00989">
    <property type="entry name" value="PAS"/>
    <property type="match status" value="1"/>
</dbReference>
<proteinExistence type="predicted"/>
<dbReference type="AlphaFoldDB" id="A0A7S3D277"/>
<dbReference type="GO" id="GO:0006355">
    <property type="term" value="P:regulation of DNA-templated transcription"/>
    <property type="evidence" value="ECO:0007669"/>
    <property type="project" value="InterPro"/>
</dbReference>
<feature type="transmembrane region" description="Helical" evidence="15">
    <location>
        <begin position="215"/>
        <end position="231"/>
    </location>
</feature>
<evidence type="ECO:0000256" key="5">
    <source>
        <dbReference type="ARBA" id="ARBA00022692"/>
    </source>
</evidence>
<dbReference type="PANTHER" id="PTHR45628">
    <property type="entry name" value="VOLTAGE-DEPENDENT CALCIUM CHANNEL TYPE A SUBUNIT ALPHA-1"/>
    <property type="match status" value="1"/>
</dbReference>
<feature type="region of interest" description="Disordered" evidence="14">
    <location>
        <begin position="1"/>
        <end position="44"/>
    </location>
</feature>
<evidence type="ECO:0000256" key="10">
    <source>
        <dbReference type="ARBA" id="ARBA00023136"/>
    </source>
</evidence>
<feature type="region of interest" description="Disordered" evidence="14">
    <location>
        <begin position="56"/>
        <end position="126"/>
    </location>
</feature>
<evidence type="ECO:0000256" key="14">
    <source>
        <dbReference type="SAM" id="MobiDB-lite"/>
    </source>
</evidence>
<evidence type="ECO:0000256" key="12">
    <source>
        <dbReference type="ARBA" id="ARBA00023303"/>
    </source>
</evidence>
<feature type="compositionally biased region" description="Basic and acidic residues" evidence="14">
    <location>
        <begin position="625"/>
        <end position="650"/>
    </location>
</feature>
<feature type="compositionally biased region" description="Acidic residues" evidence="14">
    <location>
        <begin position="659"/>
        <end position="670"/>
    </location>
</feature>
<dbReference type="SUPFAM" id="SSF81324">
    <property type="entry name" value="Voltage-gated potassium channels"/>
    <property type="match status" value="1"/>
</dbReference>
<organism evidence="18">
    <name type="scientific">Palpitomonas bilix</name>
    <dbReference type="NCBI Taxonomy" id="652834"/>
    <lineage>
        <taxon>Eukaryota</taxon>
        <taxon>Eukaryota incertae sedis</taxon>
    </lineage>
</organism>
<feature type="transmembrane region" description="Helical" evidence="15">
    <location>
        <begin position="182"/>
        <end position="203"/>
    </location>
</feature>
<evidence type="ECO:0008006" key="19">
    <source>
        <dbReference type="Google" id="ProtNLM"/>
    </source>
</evidence>
<dbReference type="InterPro" id="IPR050599">
    <property type="entry name" value="VDCC_alpha-1_subunit"/>
</dbReference>
<dbReference type="Gene3D" id="1.10.287.70">
    <property type="match status" value="1"/>
</dbReference>
<evidence type="ECO:0000259" key="16">
    <source>
        <dbReference type="Pfam" id="PF00520"/>
    </source>
</evidence>
<evidence type="ECO:0000256" key="7">
    <source>
        <dbReference type="ARBA" id="ARBA00022882"/>
    </source>
</evidence>
<dbReference type="GO" id="GO:0008331">
    <property type="term" value="F:high voltage-gated calcium channel activity"/>
    <property type="evidence" value="ECO:0007669"/>
    <property type="project" value="TreeGrafter"/>
</dbReference>
<feature type="domain" description="PAS fold" evidence="17">
    <location>
        <begin position="422"/>
        <end position="469"/>
    </location>
</feature>
<feature type="region of interest" description="Disordered" evidence="14">
    <location>
        <begin position="610"/>
        <end position="677"/>
    </location>
</feature>
<feature type="transmembrane region" description="Helical" evidence="15">
    <location>
        <begin position="286"/>
        <end position="306"/>
    </location>
</feature>
<keyword evidence="8 15" id="KW-1133">Transmembrane helix</keyword>
<protein>
    <recommendedName>
        <fullName evidence="19">Ion transport domain-containing protein</fullName>
    </recommendedName>
</protein>
<evidence type="ECO:0000256" key="1">
    <source>
        <dbReference type="ARBA" id="ARBA00004141"/>
    </source>
</evidence>
<reference evidence="18" key="1">
    <citation type="submission" date="2021-01" db="EMBL/GenBank/DDBJ databases">
        <authorList>
            <person name="Corre E."/>
            <person name="Pelletier E."/>
            <person name="Niang G."/>
            <person name="Scheremetjew M."/>
            <person name="Finn R."/>
            <person name="Kale V."/>
            <person name="Holt S."/>
            <person name="Cochrane G."/>
            <person name="Meng A."/>
            <person name="Brown T."/>
            <person name="Cohen L."/>
        </authorList>
    </citation>
    <scope>NUCLEOTIDE SEQUENCE</scope>
    <source>
        <strain evidence="18">NIES-2562</strain>
    </source>
</reference>
<keyword evidence="3" id="KW-0109">Calcium transport</keyword>
<evidence type="ECO:0000256" key="4">
    <source>
        <dbReference type="ARBA" id="ARBA00022673"/>
    </source>
</evidence>
<name>A0A7S3D277_9EUKA</name>
<feature type="transmembrane region" description="Helical" evidence="15">
    <location>
        <begin position="150"/>
        <end position="170"/>
    </location>
</feature>
<keyword evidence="2" id="KW-0813">Transport</keyword>
<comment type="subcellular location">
    <subcellularLocation>
        <location evidence="1">Membrane</location>
        <topology evidence="1">Multi-pass membrane protein</topology>
    </subcellularLocation>
</comment>
<evidence type="ECO:0000256" key="6">
    <source>
        <dbReference type="ARBA" id="ARBA00022837"/>
    </source>
</evidence>
<accession>A0A7S3D277</accession>
<dbReference type="GO" id="GO:0098703">
    <property type="term" value="P:calcium ion import across plasma membrane"/>
    <property type="evidence" value="ECO:0007669"/>
    <property type="project" value="TreeGrafter"/>
</dbReference>
<dbReference type="Pfam" id="PF00520">
    <property type="entry name" value="Ion_trans"/>
    <property type="match status" value="1"/>
</dbReference>
<sequence>MGKGKDRRKIPIDELETPASSENEESGGVELSAVAGKSAPRKEPSFVGNIFQLWNESEASTENTVPPPSISRKISRSEKAQLANDEPEVGGGSGTVDGRDERATEREEDDEEGGKNEKREEKREGKSVRPRRVYAIDAVLQSRPGMALSAFLLILNSVMVVLLTETFMVVRDTNLVFAIKVTAYLSIAFVQIVLLAEIIGKVASKRLSAFKSLRTIYDVITLAGAIISFIVGTSMTEKGMDCVSTWCSGVWPIVFLAIRPLRILAVFEAPRTMVTRLRKVLPNVGWLWLAVLLLFFAFSAIATAAFGPGEVFDPTTEDNPCGPRPCWQSISDSAYTLFQLLIFDDFSAVTRPTIERVPGSFLFFIFFVVLVPIFTLQLTTAALVDAFNVREKEELAATKRQLENSNRRLRREQMKTEKAQLFMEHVINSIADPILVVTKSERCVLANDSFCRHFIMERDRLIGEKLDGLGLRQDASRGGRLRSRLSSLKPSSSKPLLANQTHTQREIWYDSLGCEHTMDTHERTVTDGSGTMFKLYLLRDASEERLTTQRIRALERFIVTHIQTKNASSLPRHDSAAAARMNDKTISRASDLIMRVALLQPDLLTLRSDLASTTHGGGKGQQSGGKEEKGEERDSKSRHTSGEHSEEETRRRRLPTLNEDGEEEEEEVEVEDRGNNI</sequence>
<evidence type="ECO:0000256" key="9">
    <source>
        <dbReference type="ARBA" id="ARBA00023065"/>
    </source>
</evidence>
<keyword evidence="13" id="KW-0175">Coiled coil</keyword>
<feature type="compositionally biased region" description="Basic and acidic residues" evidence="14">
    <location>
        <begin position="113"/>
        <end position="126"/>
    </location>
</feature>
<keyword evidence="6" id="KW-0106">Calcium</keyword>
<gene>
    <name evidence="18" type="ORF">PBIL07802_LOCUS6349</name>
</gene>
<feature type="domain" description="Ion transport" evidence="16">
    <location>
        <begin position="151"/>
        <end position="393"/>
    </location>
</feature>